<evidence type="ECO:0000256" key="4">
    <source>
        <dbReference type="SAM" id="MobiDB-lite"/>
    </source>
</evidence>
<evidence type="ECO:0000259" key="5">
    <source>
        <dbReference type="Pfam" id="PF01103"/>
    </source>
</evidence>
<dbReference type="EMBL" id="JALJOR010000004">
    <property type="protein sequence ID" value="KAK9817670.1"/>
    <property type="molecule type" value="Genomic_DNA"/>
</dbReference>
<dbReference type="PANTHER" id="PTHR12815">
    <property type="entry name" value="SORTING AND ASSEMBLY MACHINERY SAMM50 PROTEIN FAMILY MEMBER"/>
    <property type="match status" value="1"/>
</dbReference>
<evidence type="ECO:0000313" key="8">
    <source>
        <dbReference type="Proteomes" id="UP001489004"/>
    </source>
</evidence>
<gene>
    <name evidence="7" type="ORF">WJX72_000413</name>
</gene>
<evidence type="ECO:0008006" key="9">
    <source>
        <dbReference type="Google" id="ProtNLM"/>
    </source>
</evidence>
<evidence type="ECO:0000256" key="1">
    <source>
        <dbReference type="ARBA" id="ARBA00022805"/>
    </source>
</evidence>
<dbReference type="InterPro" id="IPR000184">
    <property type="entry name" value="Bac_surfAg_D15"/>
</dbReference>
<evidence type="ECO:0000256" key="3">
    <source>
        <dbReference type="ARBA" id="ARBA00024013"/>
    </source>
</evidence>
<dbReference type="Gene3D" id="3.10.20.310">
    <property type="entry name" value="membrane protein fhac"/>
    <property type="match status" value="3"/>
</dbReference>
<name>A0AAW1Q9Q5_9CHLO</name>
<dbReference type="PANTHER" id="PTHR12815:SF32">
    <property type="entry name" value="OUTER ENVELOPE PROTEIN 80, CHLOROPLASTIC"/>
    <property type="match status" value="1"/>
</dbReference>
<sequence>MAAASHWPDQLAQERIAHFLYTICCQGNLCCQGILGMLFGSVSLKVVERTPSMPISKAQGWQAIFRSCQAKLLDTTHRPMQYTLRLGPLQAESMQCALSGHSSWSPTPAATADSSKAAEQDERILISEIEVKGVDGELRRIAEGALSMKPNFAYTLKEVQDDMQRVFDSGYYSQCQPQAEDTRDGVKLTINVTANEELRGIVATGANVLPQRIVEDAFREQYGHTLNFTEFSSALKKLNGWYEDRGIYGQVTGVDMQGGVVEIKVAEMVVGNLNLRFVDRQTGETREEKDLAALPRNRLAALLRPFKRPTQPDVVLRQLCTRPGQVYSVRQAKQDIDEVYRMGLFDDVNILPQPAEDSTLEHPKVDLTLNIVERKTGGLSAGGGISAQGHAEGALPGFIGSCSYSERNLFGLNQKLTATVEIGQVDSLFRLNHTDPWVKGDPYRTSRTISLQNTRTSGNAIHGKAPDEVGRAGSADESGPDGNVIVGRLMGGVEYGRPLATGWTGTLGVNYQRAKCLDEHGHARTRDVYGGPLTFSGGQSDTMMMALLRAVFSGRSDSQLLVSLEQALPLKSDWLSFNRFRARAERTFALGNRLRCLVCAKGGLIFGDLPPYEAFPIGGTNSVRGYSEGGVGSGRNYVAGTAELHMPLIAPVEGTLFFDYGSDLDSGASVLGDPAGARGKPGSGFGYGAGIRVDSPVGPLRLEYAFNDKGLRRFHLGIGSHG</sequence>
<keyword evidence="1" id="KW-1002">Plastid outer membrane</keyword>
<evidence type="ECO:0000313" key="7">
    <source>
        <dbReference type="EMBL" id="KAK9817670.1"/>
    </source>
</evidence>
<feature type="region of interest" description="Disordered" evidence="4">
    <location>
        <begin position="457"/>
        <end position="480"/>
    </location>
</feature>
<dbReference type="Pfam" id="PF07244">
    <property type="entry name" value="POTRA"/>
    <property type="match status" value="2"/>
</dbReference>
<keyword evidence="8" id="KW-1185">Reference proteome</keyword>
<feature type="domain" description="POTRA" evidence="6">
    <location>
        <begin position="126"/>
        <end position="193"/>
    </location>
</feature>
<proteinExistence type="predicted"/>
<dbReference type="Proteomes" id="UP001489004">
    <property type="component" value="Unassembled WGS sequence"/>
</dbReference>
<feature type="domain" description="Bacterial surface antigen (D15)" evidence="5">
    <location>
        <begin position="408"/>
        <end position="720"/>
    </location>
</feature>
<feature type="domain" description="POTRA" evidence="6">
    <location>
        <begin position="311"/>
        <end position="374"/>
    </location>
</feature>
<dbReference type="Pfam" id="PF01103">
    <property type="entry name" value="Omp85"/>
    <property type="match status" value="1"/>
</dbReference>
<protein>
    <recommendedName>
        <fullName evidence="9">Bacterial surface antigen (D15) domain-containing protein</fullName>
    </recommendedName>
</protein>
<dbReference type="AlphaFoldDB" id="A0AAW1Q9Q5"/>
<evidence type="ECO:0000256" key="2">
    <source>
        <dbReference type="ARBA" id="ARBA00023136"/>
    </source>
</evidence>
<keyword evidence="2" id="KW-0472">Membrane</keyword>
<dbReference type="GO" id="GO:0009707">
    <property type="term" value="C:chloroplast outer membrane"/>
    <property type="evidence" value="ECO:0007669"/>
    <property type="project" value="UniProtKB-SubCell"/>
</dbReference>
<evidence type="ECO:0000259" key="6">
    <source>
        <dbReference type="Pfam" id="PF07244"/>
    </source>
</evidence>
<organism evidence="7 8">
    <name type="scientific">[Myrmecia] bisecta</name>
    <dbReference type="NCBI Taxonomy" id="41462"/>
    <lineage>
        <taxon>Eukaryota</taxon>
        <taxon>Viridiplantae</taxon>
        <taxon>Chlorophyta</taxon>
        <taxon>core chlorophytes</taxon>
        <taxon>Trebouxiophyceae</taxon>
        <taxon>Trebouxiales</taxon>
        <taxon>Trebouxiaceae</taxon>
        <taxon>Myrmecia</taxon>
    </lineage>
</organism>
<reference evidence="7 8" key="1">
    <citation type="journal article" date="2024" name="Nat. Commun.">
        <title>Phylogenomics reveals the evolutionary origins of lichenization in chlorophyte algae.</title>
        <authorList>
            <person name="Puginier C."/>
            <person name="Libourel C."/>
            <person name="Otte J."/>
            <person name="Skaloud P."/>
            <person name="Haon M."/>
            <person name="Grisel S."/>
            <person name="Petersen M."/>
            <person name="Berrin J.G."/>
            <person name="Delaux P.M."/>
            <person name="Dal Grande F."/>
            <person name="Keller J."/>
        </authorList>
    </citation>
    <scope>NUCLEOTIDE SEQUENCE [LARGE SCALE GENOMIC DNA]</scope>
    <source>
        <strain evidence="7 8">SAG 2043</strain>
    </source>
</reference>
<comment type="subcellular location">
    <subcellularLocation>
        <location evidence="3">Plastid</location>
        <location evidence="3">Chloroplast outer membrane</location>
    </subcellularLocation>
</comment>
<dbReference type="Gene3D" id="2.40.160.50">
    <property type="entry name" value="membrane protein fhac: a member of the omp85/tpsb transporter family"/>
    <property type="match status" value="1"/>
</dbReference>
<dbReference type="InterPro" id="IPR039910">
    <property type="entry name" value="D15-like"/>
</dbReference>
<dbReference type="InterPro" id="IPR010827">
    <property type="entry name" value="BamA/TamA_POTRA"/>
</dbReference>
<accession>A0AAW1Q9Q5</accession>
<comment type="caution">
    <text evidence="7">The sequence shown here is derived from an EMBL/GenBank/DDBJ whole genome shotgun (WGS) entry which is preliminary data.</text>
</comment>
<keyword evidence="1" id="KW-0934">Plastid</keyword>